<dbReference type="GO" id="GO:0051666">
    <property type="term" value="P:actin cortical patch localization"/>
    <property type="evidence" value="ECO:0007669"/>
    <property type="project" value="EnsemblFungi"/>
</dbReference>
<dbReference type="PANTHER" id="PTHR19961">
    <property type="entry name" value="FIMBRIN/PLASTIN"/>
    <property type="match status" value="1"/>
</dbReference>
<reference evidence="8 9" key="1">
    <citation type="journal article" date="2015" name="Genome Biol. Evol.">
        <title>Phylogenomic analyses indicate that early fungi evolved digesting cell walls of algal ancestors of land plants.</title>
        <authorList>
            <person name="Chang Y."/>
            <person name="Wang S."/>
            <person name="Sekimoto S."/>
            <person name="Aerts A.L."/>
            <person name="Choi C."/>
            <person name="Clum A."/>
            <person name="LaButti K.M."/>
            <person name="Lindquist E.A."/>
            <person name="Yee Ngan C."/>
            <person name="Ohm R.A."/>
            <person name="Salamov A.A."/>
            <person name="Grigoriev I.V."/>
            <person name="Spatafora J.W."/>
            <person name="Berbee M.L."/>
        </authorList>
    </citation>
    <scope>NUCLEOTIDE SEQUENCE [LARGE SCALE GENOMIC DNA]</scope>
    <source>
        <strain evidence="8 9">JEL478</strain>
    </source>
</reference>
<feature type="domain" description="Calponin-homology (CH)" evidence="6">
    <location>
        <begin position="500"/>
        <end position="608"/>
    </location>
</feature>
<dbReference type="Pfam" id="PF00307">
    <property type="entry name" value="CH"/>
    <property type="match status" value="4"/>
</dbReference>
<name>A0A139ABT5_GONPJ</name>
<dbReference type="InterPro" id="IPR001715">
    <property type="entry name" value="CH_dom"/>
</dbReference>
<dbReference type="EMBL" id="KQ965771">
    <property type="protein sequence ID" value="KXS14188.1"/>
    <property type="molecule type" value="Genomic_DNA"/>
</dbReference>
<dbReference type="GO" id="GO:0070649">
    <property type="term" value="P:formin-nucleated actin cable assembly"/>
    <property type="evidence" value="ECO:0007669"/>
    <property type="project" value="EnsemblFungi"/>
</dbReference>
<feature type="domain" description="Calponin-homology (CH)" evidence="6">
    <location>
        <begin position="256"/>
        <end position="359"/>
    </location>
</feature>
<dbReference type="GO" id="GO:0044837">
    <property type="term" value="P:actomyosin contractile ring organization"/>
    <property type="evidence" value="ECO:0007669"/>
    <property type="project" value="EnsemblFungi"/>
</dbReference>
<dbReference type="GO" id="GO:0051639">
    <property type="term" value="P:actin filament network formation"/>
    <property type="evidence" value="ECO:0007669"/>
    <property type="project" value="TreeGrafter"/>
</dbReference>
<dbReference type="InterPro" id="IPR018247">
    <property type="entry name" value="EF_Hand_1_Ca_BS"/>
</dbReference>
<evidence type="ECO:0000313" key="9">
    <source>
        <dbReference type="Proteomes" id="UP000070544"/>
    </source>
</evidence>
<dbReference type="InterPro" id="IPR011992">
    <property type="entry name" value="EF-hand-dom_pair"/>
</dbReference>
<proteinExistence type="predicted"/>
<dbReference type="CDD" id="cd21220">
    <property type="entry name" value="CH_PLS_FIM_rpt4"/>
    <property type="match status" value="1"/>
</dbReference>
<dbReference type="OMA" id="WQLMRKN"/>
<dbReference type="PANTHER" id="PTHR19961:SF18">
    <property type="entry name" value="FI19014P1"/>
    <property type="match status" value="1"/>
</dbReference>
<dbReference type="GO" id="GO:0031097">
    <property type="term" value="C:medial cortex"/>
    <property type="evidence" value="ECO:0007669"/>
    <property type="project" value="EnsemblFungi"/>
</dbReference>
<dbReference type="GO" id="GO:0005509">
    <property type="term" value="F:calcium ion binding"/>
    <property type="evidence" value="ECO:0007669"/>
    <property type="project" value="InterPro"/>
</dbReference>
<feature type="domain" description="Calponin-homology (CH)" evidence="6">
    <location>
        <begin position="112"/>
        <end position="228"/>
    </location>
</feature>
<sequence>MAAGDIRGLAREFNNIRESEIDLLQDQFRTLDLNRDGRLTETELKQALSRIGESSTDEIQGAGGRGVDFRGFLGILNNVRSHKVSRLGVTSTEKKVVTLGGSTEWSQHSFNEDEKESFAEHANQVLYGDKHAAKHLPIDTHTMDLFEKTKDGIILCKLINDAVPGTIDERVINAGKLNLYQMTENGNLVVNSAKAIGCKVTNIGAQDIIEGTPHLVLALIWQIVKQGLSAKIDIKIHPELFRLLEPGETLEQFLKLPAEQILLRWCNYHLSRAGSSKRVNNFTNDIKDSEAYTIILSQVAPGQCTRDPLRVNDLTQRAEATLSEAAKIGCRQYLTPKAIVAGNPRLNFAFTANLFNKYPGLEKLTEAEKGALDDALFDSEGDREARAFALWMNSLDVDPFVRNLYEDLQDGKVLLQVADKVHPGAVSWKRVNQNTTSKFKKVENANYAVELGKQFKYSLVGIQGSDIVDGNQMLTLALTWQLMRDNVIQVIKSLSKDGKEVTDNDIIKWANATVKRGAKSTSITNFKDPSLKTGLFLLDLLNGIKKGIVDYGLVTSGIKGEDAELNAKYAISLARKLGAAIFCSYEDIVEVKPKMIMTFVGSLWGVDRQLGQS</sequence>
<dbReference type="GO" id="GO:0030479">
    <property type="term" value="C:actin cortical patch"/>
    <property type="evidence" value="ECO:0007669"/>
    <property type="project" value="EnsemblFungi"/>
</dbReference>
<dbReference type="Gene3D" id="1.10.418.10">
    <property type="entry name" value="Calponin-like domain"/>
    <property type="match status" value="4"/>
</dbReference>
<keyword evidence="3" id="KW-0106">Calcium</keyword>
<keyword evidence="9" id="KW-1185">Reference proteome</keyword>
<dbReference type="GO" id="GO:0051015">
    <property type="term" value="F:actin filament binding"/>
    <property type="evidence" value="ECO:0007669"/>
    <property type="project" value="EnsemblFungi"/>
</dbReference>
<evidence type="ECO:0000256" key="2">
    <source>
        <dbReference type="ARBA" id="ARBA00022737"/>
    </source>
</evidence>
<dbReference type="OrthoDB" id="431378at2759"/>
<dbReference type="FunFam" id="1.10.418.10:FF:000027">
    <property type="entry name" value="Probable fimbrin"/>
    <property type="match status" value="1"/>
</dbReference>
<dbReference type="AlphaFoldDB" id="A0A139ABT5"/>
<evidence type="ECO:0000259" key="7">
    <source>
        <dbReference type="PROSITE" id="PS50222"/>
    </source>
</evidence>
<dbReference type="InterPro" id="IPR039959">
    <property type="entry name" value="Fimbrin/Plastin"/>
</dbReference>
<dbReference type="SMART" id="SM00033">
    <property type="entry name" value="CH"/>
    <property type="match status" value="4"/>
</dbReference>
<evidence type="ECO:0000256" key="5">
    <source>
        <dbReference type="ARBA" id="ARBA00073963"/>
    </source>
</evidence>
<evidence type="ECO:0000259" key="6">
    <source>
        <dbReference type="PROSITE" id="PS50021"/>
    </source>
</evidence>
<dbReference type="InterPro" id="IPR001589">
    <property type="entry name" value="Actinin_actin-bd_CS"/>
</dbReference>
<protein>
    <recommendedName>
        <fullName evidence="5">Fimbrin</fullName>
    </recommendedName>
</protein>
<feature type="domain" description="EF-hand" evidence="7">
    <location>
        <begin position="19"/>
        <end position="54"/>
    </location>
</feature>
<keyword evidence="1" id="KW-0479">Metal-binding</keyword>
<dbReference type="PROSITE" id="PS50021">
    <property type="entry name" value="CH"/>
    <property type="match status" value="4"/>
</dbReference>
<evidence type="ECO:0000313" key="8">
    <source>
        <dbReference type="EMBL" id="KXS14188.1"/>
    </source>
</evidence>
<keyword evidence="2" id="KW-0677">Repeat</keyword>
<dbReference type="Proteomes" id="UP000070544">
    <property type="component" value="Unassembled WGS sequence"/>
</dbReference>
<evidence type="ECO:0000256" key="1">
    <source>
        <dbReference type="ARBA" id="ARBA00022723"/>
    </source>
</evidence>
<dbReference type="PROSITE" id="PS00020">
    <property type="entry name" value="ACTININ_2"/>
    <property type="match status" value="1"/>
</dbReference>
<dbReference type="GO" id="GO:0005884">
    <property type="term" value="C:actin filament"/>
    <property type="evidence" value="ECO:0007669"/>
    <property type="project" value="TreeGrafter"/>
</dbReference>
<dbReference type="FunFam" id="1.10.418.10:FF:000010">
    <property type="entry name" value="Plastin-3 isoform 1"/>
    <property type="match status" value="1"/>
</dbReference>
<dbReference type="PROSITE" id="PS00018">
    <property type="entry name" value="EF_HAND_1"/>
    <property type="match status" value="1"/>
</dbReference>
<dbReference type="GO" id="GO:0032432">
    <property type="term" value="C:actin filament bundle"/>
    <property type="evidence" value="ECO:0007669"/>
    <property type="project" value="EnsemblFungi"/>
</dbReference>
<dbReference type="FunFam" id="1.10.418.10:FF:000016">
    <property type="entry name" value="Probable fimbrin"/>
    <property type="match status" value="1"/>
</dbReference>
<keyword evidence="4" id="KW-0009">Actin-binding</keyword>
<feature type="domain" description="Calponin-homology (CH)" evidence="6">
    <location>
        <begin position="382"/>
        <end position="487"/>
    </location>
</feature>
<dbReference type="GO" id="GO:0099079">
    <property type="term" value="C:actin body"/>
    <property type="evidence" value="ECO:0007669"/>
    <property type="project" value="EnsemblFungi"/>
</dbReference>
<dbReference type="GO" id="GO:0030674">
    <property type="term" value="F:protein-macromolecule adaptor activity"/>
    <property type="evidence" value="ECO:0007669"/>
    <property type="project" value="EnsemblFungi"/>
</dbReference>
<gene>
    <name evidence="8" type="ORF">M427DRAFT_57940</name>
</gene>
<dbReference type="GO" id="GO:0120106">
    <property type="term" value="C:mitotic actomyosin contractile ring, distal actin filament layer"/>
    <property type="evidence" value="ECO:0007669"/>
    <property type="project" value="EnsemblFungi"/>
</dbReference>
<dbReference type="InterPro" id="IPR036872">
    <property type="entry name" value="CH_dom_sf"/>
</dbReference>
<organism evidence="8 9">
    <name type="scientific">Gonapodya prolifera (strain JEL478)</name>
    <name type="common">Monoblepharis prolifera</name>
    <dbReference type="NCBI Taxonomy" id="1344416"/>
    <lineage>
        <taxon>Eukaryota</taxon>
        <taxon>Fungi</taxon>
        <taxon>Fungi incertae sedis</taxon>
        <taxon>Chytridiomycota</taxon>
        <taxon>Chytridiomycota incertae sedis</taxon>
        <taxon>Monoblepharidomycetes</taxon>
        <taxon>Monoblepharidales</taxon>
        <taxon>Gonapodyaceae</taxon>
        <taxon>Gonapodya</taxon>
    </lineage>
</organism>
<evidence type="ECO:0000256" key="3">
    <source>
        <dbReference type="ARBA" id="ARBA00022837"/>
    </source>
</evidence>
<dbReference type="InterPro" id="IPR002048">
    <property type="entry name" value="EF_hand_dom"/>
</dbReference>
<evidence type="ECO:0000256" key="4">
    <source>
        <dbReference type="ARBA" id="ARBA00023203"/>
    </source>
</evidence>
<dbReference type="SUPFAM" id="SSF47473">
    <property type="entry name" value="EF-hand"/>
    <property type="match status" value="1"/>
</dbReference>
<dbReference type="STRING" id="1344416.A0A139ABT5"/>
<accession>A0A139ABT5</accession>
<dbReference type="PROSITE" id="PS50222">
    <property type="entry name" value="EF_HAND_2"/>
    <property type="match status" value="1"/>
</dbReference>
<dbReference type="GO" id="GO:0006897">
    <property type="term" value="P:endocytosis"/>
    <property type="evidence" value="ECO:0007669"/>
    <property type="project" value="EnsemblFungi"/>
</dbReference>
<dbReference type="SUPFAM" id="SSF47576">
    <property type="entry name" value="Calponin-homology domain, CH-domain"/>
    <property type="match status" value="1"/>
</dbReference>
<dbReference type="FunFam" id="1.10.418.10:FF:000042">
    <property type="entry name" value="Fimbrin, putative"/>
    <property type="match status" value="1"/>
</dbReference>
<dbReference type="Gene3D" id="1.10.238.10">
    <property type="entry name" value="EF-hand"/>
    <property type="match status" value="1"/>
</dbReference>
<dbReference type="GO" id="GO:0044396">
    <property type="term" value="P:actin cortical patch organization"/>
    <property type="evidence" value="ECO:0007669"/>
    <property type="project" value="EnsemblFungi"/>
</dbReference>